<keyword evidence="2" id="KW-1133">Transmembrane helix</keyword>
<evidence type="ECO:0000313" key="4">
    <source>
        <dbReference type="Proteomes" id="UP000078550"/>
    </source>
</evidence>
<gene>
    <name evidence="3" type="ORF">POVWA2_033320</name>
</gene>
<feature type="transmembrane region" description="Helical" evidence="2">
    <location>
        <begin position="422"/>
        <end position="450"/>
    </location>
</feature>
<name>A0A1A8Z045_PLAOA</name>
<evidence type="ECO:0000256" key="1">
    <source>
        <dbReference type="SAM" id="MobiDB-lite"/>
    </source>
</evidence>
<proteinExistence type="predicted"/>
<dbReference type="AlphaFoldDB" id="A0A1A8Z045"/>
<evidence type="ECO:0000256" key="2">
    <source>
        <dbReference type="SAM" id="Phobius"/>
    </source>
</evidence>
<dbReference type="EMBL" id="FLRE01000128">
    <property type="protein sequence ID" value="SBT37246.1"/>
    <property type="molecule type" value="Genomic_DNA"/>
</dbReference>
<evidence type="ECO:0000313" key="3">
    <source>
        <dbReference type="EMBL" id="SBT37246.1"/>
    </source>
</evidence>
<sequence>MVQIEFRNRENSGNLNSAECMDIYGNIIDYVDDRIKEIVRKKDVNSFIDECEALSKYLDNSKRSYEGCYTGKNLQFVDIEGGIWSLLQSITAYGGFPRRIEPSYKERIKLIYGIEETCKKDKENKEIAISLGKSNEKPNYHIDQSCKMHCSQYLKWGNEDRENFIKKCLKVDNFSSKSFQSLIKQNNFSVTSAATSEDSVSKDKSLNQDKSVPEVTLEGSPEDTAESFEKESPEDSAREGTLTNHTPTCTVGDSTLAEDLASLVHSKADCNNPQTTTPVLSNPSNISNPDDTSEGKVSSSDASDDRSHAGNGSHENQNAILQPIASTGQEHSSNHITLDQMADRTVHLQIPRNGDILNFSNVARTFNATYSSYKTSRLNNINIKSLNKPSGERETGINREDDSSGVFQSEASSPPDDVPLKMYILISSIALVVILLIFLLIRYTSFGLLFNNKKRKQRKQIHDELNRIIYETSNFKEKRINLEYGRSEHSMYIDV</sequence>
<keyword evidence="2" id="KW-0812">Transmembrane</keyword>
<feature type="region of interest" description="Disordered" evidence="1">
    <location>
        <begin position="384"/>
        <end position="414"/>
    </location>
</feature>
<keyword evidence="2" id="KW-0472">Membrane</keyword>
<feature type="region of interest" description="Disordered" evidence="1">
    <location>
        <begin position="268"/>
        <end position="315"/>
    </location>
</feature>
<organism evidence="3 4">
    <name type="scientific">Plasmodium ovale wallikeri</name>
    <dbReference type="NCBI Taxonomy" id="864142"/>
    <lineage>
        <taxon>Eukaryota</taxon>
        <taxon>Sar</taxon>
        <taxon>Alveolata</taxon>
        <taxon>Apicomplexa</taxon>
        <taxon>Aconoidasida</taxon>
        <taxon>Haemosporida</taxon>
        <taxon>Plasmodiidae</taxon>
        <taxon>Plasmodium</taxon>
        <taxon>Plasmodium (Plasmodium)</taxon>
    </lineage>
</organism>
<feature type="region of interest" description="Disordered" evidence="1">
    <location>
        <begin position="193"/>
        <end position="251"/>
    </location>
</feature>
<feature type="compositionally biased region" description="Polar residues" evidence="1">
    <location>
        <begin position="269"/>
        <end position="290"/>
    </location>
</feature>
<feature type="compositionally biased region" description="Basic and acidic residues" evidence="1">
    <location>
        <begin position="227"/>
        <end position="238"/>
    </location>
</feature>
<feature type="compositionally biased region" description="Polar residues" evidence="1">
    <location>
        <begin position="241"/>
        <end position="251"/>
    </location>
</feature>
<reference evidence="4" key="1">
    <citation type="submission" date="2016-05" db="EMBL/GenBank/DDBJ databases">
        <authorList>
            <person name="Naeem Raeece"/>
        </authorList>
    </citation>
    <scope>NUCLEOTIDE SEQUENCE [LARGE SCALE GENOMIC DNA]</scope>
</reference>
<accession>A0A1A8Z045</accession>
<feature type="compositionally biased region" description="Basic and acidic residues" evidence="1">
    <location>
        <begin position="390"/>
        <end position="402"/>
    </location>
</feature>
<protein>
    <submittedName>
        <fullName evidence="3">PIR Superfamily Protein</fullName>
    </submittedName>
</protein>
<dbReference type="Proteomes" id="UP000078550">
    <property type="component" value="Unassembled WGS sequence"/>
</dbReference>